<dbReference type="CDD" id="cd02440">
    <property type="entry name" value="AdoMet_MTases"/>
    <property type="match status" value="1"/>
</dbReference>
<proteinExistence type="predicted"/>
<comment type="caution">
    <text evidence="2">The sequence shown here is derived from an EMBL/GenBank/DDBJ whole genome shotgun (WGS) entry which is preliminary data.</text>
</comment>
<accession>A0ABP0VFW2</accession>
<organism evidence="2 3">
    <name type="scientific">Sphagnum jensenii</name>
    <dbReference type="NCBI Taxonomy" id="128206"/>
    <lineage>
        <taxon>Eukaryota</taxon>
        <taxon>Viridiplantae</taxon>
        <taxon>Streptophyta</taxon>
        <taxon>Embryophyta</taxon>
        <taxon>Bryophyta</taxon>
        <taxon>Sphagnophytina</taxon>
        <taxon>Sphagnopsida</taxon>
        <taxon>Sphagnales</taxon>
        <taxon>Sphagnaceae</taxon>
        <taxon>Sphagnum</taxon>
    </lineage>
</organism>
<dbReference type="PANTHER" id="PTHR43861:SF1">
    <property type="entry name" value="TRANS-ACONITATE 2-METHYLTRANSFERASE"/>
    <property type="match status" value="1"/>
</dbReference>
<name>A0ABP0VFW2_9BRYO</name>
<dbReference type="Gene3D" id="3.40.50.150">
    <property type="entry name" value="Vaccinia Virus protein VP39"/>
    <property type="match status" value="1"/>
</dbReference>
<dbReference type="Pfam" id="PF13847">
    <property type="entry name" value="Methyltransf_31"/>
    <property type="match status" value="1"/>
</dbReference>
<sequence>MKHLLRLFQVSSVKRCFWSGSDYSRHKSAQIQAAIKLISKLQLAGSESVLDIGCGDGEISFMLSRLVNNEVIGLDANSSMIEYAQKTYRAPNLQFQLGHALDMTYQNRFNLVTSFSAIHWIRDQPTFLLKVCAALKSKGRIFFFFPNHDTGTKMHRVVELFEDVLKADKWRPYFASYVPELFFYTPEEYRELMITAGFCEVEVLTFRHVQHFQDVSSLREWWRNVMYPLKYLPPSRHYEFLDDFMALYLQASGGEAVFEYSVLLAQGRKH</sequence>
<gene>
    <name evidence="2" type="ORF">CSSPJE1EN1_LOCUS28721</name>
</gene>
<feature type="domain" description="Methyltransferase" evidence="1">
    <location>
        <begin position="47"/>
        <end position="147"/>
    </location>
</feature>
<reference evidence="2" key="1">
    <citation type="submission" date="2024-02" db="EMBL/GenBank/DDBJ databases">
        <authorList>
            <consortium name="ELIXIR-Norway"/>
            <consortium name="Elixir Norway"/>
        </authorList>
    </citation>
    <scope>NUCLEOTIDE SEQUENCE</scope>
</reference>
<dbReference type="InterPro" id="IPR029063">
    <property type="entry name" value="SAM-dependent_MTases_sf"/>
</dbReference>
<dbReference type="Proteomes" id="UP001497444">
    <property type="component" value="Unassembled WGS sequence"/>
</dbReference>
<dbReference type="EMBL" id="CAXAQS010000823">
    <property type="protein sequence ID" value="CAK9253343.1"/>
    <property type="molecule type" value="Genomic_DNA"/>
</dbReference>
<evidence type="ECO:0000313" key="3">
    <source>
        <dbReference type="Proteomes" id="UP001497444"/>
    </source>
</evidence>
<dbReference type="InterPro" id="IPR025714">
    <property type="entry name" value="Methyltranfer_dom"/>
</dbReference>
<dbReference type="SUPFAM" id="SSF53335">
    <property type="entry name" value="S-adenosyl-L-methionine-dependent methyltransferases"/>
    <property type="match status" value="1"/>
</dbReference>
<evidence type="ECO:0000313" key="2">
    <source>
        <dbReference type="EMBL" id="CAK9253343.1"/>
    </source>
</evidence>
<protein>
    <recommendedName>
        <fullName evidence="1">Methyltransferase domain-containing protein</fullName>
    </recommendedName>
</protein>
<dbReference type="PANTHER" id="PTHR43861">
    <property type="entry name" value="TRANS-ACONITATE 2-METHYLTRANSFERASE-RELATED"/>
    <property type="match status" value="1"/>
</dbReference>
<evidence type="ECO:0000259" key="1">
    <source>
        <dbReference type="Pfam" id="PF13847"/>
    </source>
</evidence>
<keyword evidence="3" id="KW-1185">Reference proteome</keyword>